<dbReference type="EMBL" id="JBDKWZ010000009">
    <property type="protein sequence ID" value="MEN7549615.1"/>
    <property type="molecule type" value="Genomic_DNA"/>
</dbReference>
<dbReference type="SUPFAM" id="SSF54826">
    <property type="entry name" value="Enolase N-terminal domain-like"/>
    <property type="match status" value="1"/>
</dbReference>
<proteinExistence type="inferred from homology"/>
<feature type="domain" description="Mandelate racemase/muconate lactonizing enzyme C-terminal" evidence="8">
    <location>
        <begin position="136"/>
        <end position="227"/>
    </location>
</feature>
<dbReference type="GO" id="GO:0000287">
    <property type="term" value="F:magnesium ion binding"/>
    <property type="evidence" value="ECO:0007669"/>
    <property type="project" value="UniProtKB-ARBA"/>
</dbReference>
<evidence type="ECO:0000256" key="7">
    <source>
        <dbReference type="RuleBase" id="RU366006"/>
    </source>
</evidence>
<evidence type="ECO:0000256" key="4">
    <source>
        <dbReference type="ARBA" id="ARBA00023235"/>
    </source>
</evidence>
<dbReference type="InterPro" id="IPR013341">
    <property type="entry name" value="Mandelate_racemase_N_dom"/>
</dbReference>
<feature type="binding site" evidence="6">
    <location>
        <position position="179"/>
    </location>
    <ligand>
        <name>Mg(2+)</name>
        <dbReference type="ChEBI" id="CHEBI:18420"/>
    </ligand>
</feature>
<comment type="similarity">
    <text evidence="1 7">Belongs to the mandelate racemase/muconate lactonizing enzyme family.</text>
</comment>
<dbReference type="Pfam" id="PF13378">
    <property type="entry name" value="MR_MLE_C"/>
    <property type="match status" value="1"/>
</dbReference>
<evidence type="ECO:0000259" key="8">
    <source>
        <dbReference type="SMART" id="SM00922"/>
    </source>
</evidence>
<feature type="active site" description="Proton acceptor; specific for (R)-substrate epimerization" evidence="5">
    <location>
        <position position="155"/>
    </location>
</feature>
<dbReference type="EC" id="5.1.1.-" evidence="7"/>
<evidence type="ECO:0000256" key="5">
    <source>
        <dbReference type="PIRSR" id="PIRSR634603-1"/>
    </source>
</evidence>
<keyword evidence="4 7" id="KW-0413">Isomerase</keyword>
<name>A0AAW9SAU7_9BACT</name>
<dbReference type="PANTHER" id="PTHR48080">
    <property type="entry name" value="D-GALACTONATE DEHYDRATASE-RELATED"/>
    <property type="match status" value="1"/>
</dbReference>
<evidence type="ECO:0000313" key="9">
    <source>
        <dbReference type="EMBL" id="MEN7549615.1"/>
    </source>
</evidence>
<evidence type="ECO:0000313" key="10">
    <source>
        <dbReference type="Proteomes" id="UP001403385"/>
    </source>
</evidence>
<dbReference type="Gene3D" id="3.20.20.120">
    <property type="entry name" value="Enolase-like C-terminal domain"/>
    <property type="match status" value="1"/>
</dbReference>
<evidence type="ECO:0000256" key="1">
    <source>
        <dbReference type="ARBA" id="ARBA00008031"/>
    </source>
</evidence>
<dbReference type="AlphaFoldDB" id="A0AAW9SAU7"/>
<comment type="cofactor">
    <cofactor evidence="6 7">
        <name>Mg(2+)</name>
        <dbReference type="ChEBI" id="CHEBI:18420"/>
    </cofactor>
    <text evidence="6 7">Binds 1 Mg(2+) ion per subunit.</text>
</comment>
<sequence length="346" mass="38277">MLSLTYKPYNLKKKHVFRIARGARTSTPLVLTRITFEGVSGYGEASMPPLYGESVESTMAFYQQLDLSQFQNPFELETILNYVDQVAPGHPAAKAAIDIALHDLIGKLLKIPCYQYFGLPASQKAYTSKTIGIDTPDVVKERVLEAKEFQYLKIKLGSDTDKEIIQAVREVSNQALYIDANQGWTDRNKALEMIYWLQEQGTVMIEQPMPVDQVVDLAWLSEKSPLPIIGDEGVQRLPDVLKAKHIYNGVNIKLMKSTGLREAYQMIVLAKSMGLKVMLGCMSETSCAISAAAQLAHHADFVDLDGNLLVTNNPYLGVGLEQGKLQLSNTPGLGLAPVDWEAIQGE</sequence>
<organism evidence="9 10">
    <name type="scientific">Rapidithrix thailandica</name>
    <dbReference type="NCBI Taxonomy" id="413964"/>
    <lineage>
        <taxon>Bacteria</taxon>
        <taxon>Pseudomonadati</taxon>
        <taxon>Bacteroidota</taxon>
        <taxon>Cytophagia</taxon>
        <taxon>Cytophagales</taxon>
        <taxon>Flammeovirgaceae</taxon>
        <taxon>Rapidithrix</taxon>
    </lineage>
</organism>
<dbReference type="GO" id="GO:0016855">
    <property type="term" value="F:racemase and epimerase activity, acting on amino acids and derivatives"/>
    <property type="evidence" value="ECO:0007669"/>
    <property type="project" value="UniProtKB-UniRule"/>
</dbReference>
<dbReference type="Gene3D" id="3.30.390.10">
    <property type="entry name" value="Enolase-like, N-terminal domain"/>
    <property type="match status" value="1"/>
</dbReference>
<dbReference type="InterPro" id="IPR034593">
    <property type="entry name" value="DgoD-like"/>
</dbReference>
<evidence type="ECO:0000256" key="6">
    <source>
        <dbReference type="PIRSR" id="PIRSR634603-3"/>
    </source>
</evidence>
<gene>
    <name evidence="9" type="ORF">AAG747_16950</name>
</gene>
<dbReference type="SMART" id="SM00922">
    <property type="entry name" value="MR_MLE"/>
    <property type="match status" value="1"/>
</dbReference>
<dbReference type="InterPro" id="IPR034603">
    <property type="entry name" value="Dipeptide_epimerase"/>
</dbReference>
<feature type="binding site" evidence="6">
    <location>
        <position position="206"/>
    </location>
    <ligand>
        <name>Mg(2+)</name>
        <dbReference type="ChEBI" id="CHEBI:18420"/>
    </ligand>
</feature>
<dbReference type="RefSeq" id="WP_346822394.1">
    <property type="nucleotide sequence ID" value="NZ_JBDKWZ010000009.1"/>
</dbReference>
<dbReference type="InterPro" id="IPR036849">
    <property type="entry name" value="Enolase-like_C_sf"/>
</dbReference>
<feature type="active site" description="Proton acceptor; specific for (S)-substrate epimerization" evidence="5">
    <location>
        <position position="253"/>
    </location>
</feature>
<dbReference type="InterPro" id="IPR013342">
    <property type="entry name" value="Mandelate_racemase_C"/>
</dbReference>
<dbReference type="InterPro" id="IPR029017">
    <property type="entry name" value="Enolase-like_N"/>
</dbReference>
<accession>A0AAW9SAU7</accession>
<keyword evidence="10" id="KW-1185">Reference proteome</keyword>
<dbReference type="SFLD" id="SFLDS00001">
    <property type="entry name" value="Enolase"/>
    <property type="match status" value="1"/>
</dbReference>
<dbReference type="PANTHER" id="PTHR48080:SF3">
    <property type="entry name" value="ENOLASE SUPERFAMILY MEMBER DDB_G0284701"/>
    <property type="match status" value="1"/>
</dbReference>
<feature type="binding site" evidence="6">
    <location>
        <position position="231"/>
    </location>
    <ligand>
        <name>Mg(2+)</name>
        <dbReference type="ChEBI" id="CHEBI:18420"/>
    </ligand>
</feature>
<dbReference type="SFLD" id="SFLDG00180">
    <property type="entry name" value="muconate_cycloisomerase"/>
    <property type="match status" value="1"/>
</dbReference>
<dbReference type="Proteomes" id="UP001403385">
    <property type="component" value="Unassembled WGS sequence"/>
</dbReference>
<dbReference type="Pfam" id="PF02746">
    <property type="entry name" value="MR_MLE_N"/>
    <property type="match status" value="1"/>
</dbReference>
<comment type="caution">
    <text evidence="9">The sequence shown here is derived from an EMBL/GenBank/DDBJ whole genome shotgun (WGS) entry which is preliminary data.</text>
</comment>
<protein>
    <recommendedName>
        <fullName evidence="7">Dipeptide epimerase</fullName>
        <ecNumber evidence="7">5.1.1.-</ecNumber>
    </recommendedName>
</protein>
<dbReference type="InterPro" id="IPR029065">
    <property type="entry name" value="Enolase_C-like"/>
</dbReference>
<keyword evidence="3 6" id="KW-0460">Magnesium</keyword>
<reference evidence="9 10" key="1">
    <citation type="submission" date="2024-04" db="EMBL/GenBank/DDBJ databases">
        <title>Novel genus in family Flammeovirgaceae.</title>
        <authorList>
            <person name="Nguyen T.H."/>
            <person name="Vuong T.Q."/>
            <person name="Le H."/>
            <person name="Kim S.-G."/>
        </authorList>
    </citation>
    <scope>NUCLEOTIDE SEQUENCE [LARGE SCALE GENOMIC DNA]</scope>
    <source>
        <strain evidence="9 10">JCM 23209</strain>
    </source>
</reference>
<keyword evidence="2 6" id="KW-0479">Metal-binding</keyword>
<evidence type="ECO:0000256" key="2">
    <source>
        <dbReference type="ARBA" id="ARBA00022723"/>
    </source>
</evidence>
<dbReference type="SUPFAM" id="SSF51604">
    <property type="entry name" value="Enolase C-terminal domain-like"/>
    <property type="match status" value="1"/>
</dbReference>
<evidence type="ECO:0000256" key="3">
    <source>
        <dbReference type="ARBA" id="ARBA00022842"/>
    </source>
</evidence>
<dbReference type="CDD" id="cd03319">
    <property type="entry name" value="L-Ala-DL-Glu_epimerase"/>
    <property type="match status" value="1"/>
</dbReference>